<proteinExistence type="predicted"/>
<dbReference type="Proteomes" id="UP000807025">
    <property type="component" value="Unassembled WGS sequence"/>
</dbReference>
<keyword evidence="2" id="KW-1185">Reference proteome</keyword>
<reference evidence="1" key="1">
    <citation type="submission" date="2020-11" db="EMBL/GenBank/DDBJ databases">
        <authorList>
            <consortium name="DOE Joint Genome Institute"/>
            <person name="Ahrendt S."/>
            <person name="Riley R."/>
            <person name="Andreopoulos W."/>
            <person name="Labutti K."/>
            <person name="Pangilinan J."/>
            <person name="Ruiz-Duenas F.J."/>
            <person name="Barrasa J.M."/>
            <person name="Sanchez-Garcia M."/>
            <person name="Camarero S."/>
            <person name="Miyauchi S."/>
            <person name="Serrano A."/>
            <person name="Linde D."/>
            <person name="Babiker R."/>
            <person name="Drula E."/>
            <person name="Ayuso-Fernandez I."/>
            <person name="Pacheco R."/>
            <person name="Padilla G."/>
            <person name="Ferreira P."/>
            <person name="Barriuso J."/>
            <person name="Kellner H."/>
            <person name="Castanera R."/>
            <person name="Alfaro M."/>
            <person name="Ramirez L."/>
            <person name="Pisabarro A.G."/>
            <person name="Kuo A."/>
            <person name="Tritt A."/>
            <person name="Lipzen A."/>
            <person name="He G."/>
            <person name="Yan M."/>
            <person name="Ng V."/>
            <person name="Cullen D."/>
            <person name="Martin F."/>
            <person name="Rosso M.-N."/>
            <person name="Henrissat B."/>
            <person name="Hibbett D."/>
            <person name="Martinez A.T."/>
            <person name="Grigoriev I.V."/>
        </authorList>
    </citation>
    <scope>NUCLEOTIDE SEQUENCE</scope>
    <source>
        <strain evidence="1">ATCC 90797</strain>
    </source>
</reference>
<accession>A0A9P5ZWA8</accession>
<comment type="caution">
    <text evidence="1">The sequence shown here is derived from an EMBL/GenBank/DDBJ whole genome shotgun (WGS) entry which is preliminary data.</text>
</comment>
<dbReference type="EMBL" id="MU154561">
    <property type="protein sequence ID" value="KAF9495483.1"/>
    <property type="molecule type" value="Genomic_DNA"/>
</dbReference>
<organism evidence="1 2">
    <name type="scientific">Pleurotus eryngii</name>
    <name type="common">Boletus of the steppes</name>
    <dbReference type="NCBI Taxonomy" id="5323"/>
    <lineage>
        <taxon>Eukaryota</taxon>
        <taxon>Fungi</taxon>
        <taxon>Dikarya</taxon>
        <taxon>Basidiomycota</taxon>
        <taxon>Agaricomycotina</taxon>
        <taxon>Agaricomycetes</taxon>
        <taxon>Agaricomycetidae</taxon>
        <taxon>Agaricales</taxon>
        <taxon>Pleurotineae</taxon>
        <taxon>Pleurotaceae</taxon>
        <taxon>Pleurotus</taxon>
    </lineage>
</organism>
<evidence type="ECO:0000313" key="1">
    <source>
        <dbReference type="EMBL" id="KAF9495483.1"/>
    </source>
</evidence>
<sequence length="143" mass="16114">MPLELAKTLEKILHSFMWEGSHSEAVSKETLSMKHKARGKKLLDLQARNDAIALRDLAGFVNFGPERPAWAYVVDMLISTGLSNRAQVGSPLLQSWKMKVRCKKVPYFVKEMLRVAKKYGLAIQIVSMSAELLGEMPAWYHPG</sequence>
<protein>
    <submittedName>
        <fullName evidence="1">Uncharacterized protein</fullName>
    </submittedName>
</protein>
<feature type="non-terminal residue" evidence="1">
    <location>
        <position position="143"/>
    </location>
</feature>
<gene>
    <name evidence="1" type="ORF">BDN71DRAFT_1360072</name>
</gene>
<dbReference type="AlphaFoldDB" id="A0A9P5ZWA8"/>
<name>A0A9P5ZWA8_PLEER</name>
<dbReference type="OrthoDB" id="2728078at2759"/>
<evidence type="ECO:0000313" key="2">
    <source>
        <dbReference type="Proteomes" id="UP000807025"/>
    </source>
</evidence>